<dbReference type="Proteomes" id="UP001211421">
    <property type="component" value="Unassembled WGS sequence"/>
</dbReference>
<evidence type="ECO:0000313" key="2">
    <source>
        <dbReference type="EMBL" id="MDB8743184.1"/>
    </source>
</evidence>
<reference evidence="2" key="1">
    <citation type="submission" date="2023-01" db="EMBL/GenBank/DDBJ databases">
        <title>Human gut microbiome strain richness.</title>
        <authorList>
            <person name="Chen-Liaw A."/>
        </authorList>
    </citation>
    <scope>NUCLEOTIDE SEQUENCE</scope>
    <source>
        <strain evidence="2">D59st1_B8_D59t2_181005</strain>
    </source>
</reference>
<feature type="domain" description="Sensor histidine kinase NatK-like C-terminal" evidence="1">
    <location>
        <begin position="1"/>
        <end position="96"/>
    </location>
</feature>
<dbReference type="InterPro" id="IPR036890">
    <property type="entry name" value="HATPase_C_sf"/>
</dbReference>
<evidence type="ECO:0000313" key="3">
    <source>
        <dbReference type="Proteomes" id="UP001211421"/>
    </source>
</evidence>
<dbReference type="InterPro" id="IPR032834">
    <property type="entry name" value="NatK-like_C"/>
</dbReference>
<dbReference type="EMBL" id="JAQMLS010000013">
    <property type="protein sequence ID" value="MDB8743184.1"/>
    <property type="molecule type" value="Genomic_DNA"/>
</dbReference>
<dbReference type="SUPFAM" id="SSF55874">
    <property type="entry name" value="ATPase domain of HSP90 chaperone/DNA topoisomerase II/histidine kinase"/>
    <property type="match status" value="1"/>
</dbReference>
<comment type="caution">
    <text evidence="2">The sequence shown here is derived from an EMBL/GenBank/DDBJ whole genome shotgun (WGS) entry which is preliminary data.</text>
</comment>
<sequence>MCRIIGNALDNAIEGCQRAGVSHKHIWISLMEEREKLFIVITNTSDKVDTSVLTSTKKEQGLHGIGINSIKSSVDRLGGLVSFDYDDGIFKLNIMVRNCLQI</sequence>
<protein>
    <submittedName>
        <fullName evidence="2">GHKL domain-containing protein</fullName>
    </submittedName>
</protein>
<dbReference type="GO" id="GO:0042802">
    <property type="term" value="F:identical protein binding"/>
    <property type="evidence" value="ECO:0007669"/>
    <property type="project" value="TreeGrafter"/>
</dbReference>
<dbReference type="PANTHER" id="PTHR40448">
    <property type="entry name" value="TWO-COMPONENT SENSOR HISTIDINE KINASE"/>
    <property type="match status" value="1"/>
</dbReference>
<proteinExistence type="predicted"/>
<gene>
    <name evidence="2" type="ORF">PNV70_14045</name>
</gene>
<accession>A0AAW6DZU1</accession>
<organism evidence="2 3">
    <name type="scientific">Ruminococcus bicirculans</name>
    <name type="common">ex Wegman et al. 2014</name>
    <dbReference type="NCBI Taxonomy" id="1160721"/>
    <lineage>
        <taxon>Bacteria</taxon>
        <taxon>Bacillati</taxon>
        <taxon>Bacillota</taxon>
        <taxon>Clostridia</taxon>
        <taxon>Eubacteriales</taxon>
        <taxon>Oscillospiraceae</taxon>
        <taxon>Ruminococcus</taxon>
    </lineage>
</organism>
<dbReference type="Pfam" id="PF14501">
    <property type="entry name" value="HATPase_c_5"/>
    <property type="match status" value="1"/>
</dbReference>
<evidence type="ECO:0000259" key="1">
    <source>
        <dbReference type="Pfam" id="PF14501"/>
    </source>
</evidence>
<dbReference type="AlphaFoldDB" id="A0AAW6DZU1"/>
<dbReference type="Gene3D" id="3.30.565.10">
    <property type="entry name" value="Histidine kinase-like ATPase, C-terminal domain"/>
    <property type="match status" value="1"/>
</dbReference>
<dbReference type="PANTHER" id="PTHR40448:SF1">
    <property type="entry name" value="TWO-COMPONENT SENSOR HISTIDINE KINASE"/>
    <property type="match status" value="1"/>
</dbReference>
<name>A0AAW6DZU1_9FIRM</name>